<comment type="caution">
    <text evidence="1">The sequence shown here is derived from an EMBL/GenBank/DDBJ whole genome shotgun (WGS) entry which is preliminary data.</text>
</comment>
<proteinExistence type="predicted"/>
<evidence type="ECO:0000313" key="2">
    <source>
        <dbReference type="Proteomes" id="UP001610446"/>
    </source>
</evidence>
<dbReference type="Gene3D" id="3.40.50.720">
    <property type="entry name" value="NAD(P)-binding Rossmann-like Domain"/>
    <property type="match status" value="1"/>
</dbReference>
<gene>
    <name evidence="1" type="ORF">BJY01DRAFT_246662</name>
</gene>
<accession>A0ABR4K620</accession>
<dbReference type="InterPro" id="IPR036291">
    <property type="entry name" value="NAD(P)-bd_dom_sf"/>
</dbReference>
<keyword evidence="2" id="KW-1185">Reference proteome</keyword>
<dbReference type="Pfam" id="PF00106">
    <property type="entry name" value="adh_short"/>
    <property type="match status" value="1"/>
</dbReference>
<dbReference type="InterPro" id="IPR002347">
    <property type="entry name" value="SDR_fam"/>
</dbReference>
<name>A0ABR4K620_9EURO</name>
<dbReference type="SUPFAM" id="SSF51735">
    <property type="entry name" value="NAD(P)-binding Rossmann-fold domains"/>
    <property type="match status" value="1"/>
</dbReference>
<sequence length="138" mass="14771">MTSNLMAGVLLAKGVFADIQAQDQGRIVFVSSIAAYGAGSIERLPFRCIKKPDYIVRLMRSLVFHGTKHDITVNDVAPAIIGSTGMLPEASGSPGSMESIPLGRPCTPNKVTNAMQLCDDGAHDRTEFGWHIAKGKDN</sequence>
<reference evidence="1 2" key="1">
    <citation type="submission" date="2024-07" db="EMBL/GenBank/DDBJ databases">
        <title>Section-level genome sequencing and comparative genomics of Aspergillus sections Usti and Cavernicolus.</title>
        <authorList>
            <consortium name="Lawrence Berkeley National Laboratory"/>
            <person name="Nybo J.L."/>
            <person name="Vesth T.C."/>
            <person name="Theobald S."/>
            <person name="Frisvad J.C."/>
            <person name="Larsen T.O."/>
            <person name="Kjaerboelling I."/>
            <person name="Rothschild-Mancinelli K."/>
            <person name="Lyhne E.K."/>
            <person name="Kogle M.E."/>
            <person name="Barry K."/>
            <person name="Clum A."/>
            <person name="Na H."/>
            <person name="Ledsgaard L."/>
            <person name="Lin J."/>
            <person name="Lipzen A."/>
            <person name="Kuo A."/>
            <person name="Riley R."/>
            <person name="Mondo S."/>
            <person name="Labutti K."/>
            <person name="Haridas S."/>
            <person name="Pangalinan J."/>
            <person name="Salamov A.A."/>
            <person name="Simmons B.A."/>
            <person name="Magnuson J.K."/>
            <person name="Chen J."/>
            <person name="Drula E."/>
            <person name="Henrissat B."/>
            <person name="Wiebenga A."/>
            <person name="Lubbers R.J."/>
            <person name="Gomes A.C."/>
            <person name="Makela M.R."/>
            <person name="Stajich J."/>
            <person name="Grigoriev I.V."/>
            <person name="Mortensen U.H."/>
            <person name="De Vries R.P."/>
            <person name="Baker S.E."/>
            <person name="Andersen M.R."/>
        </authorList>
    </citation>
    <scope>NUCLEOTIDE SEQUENCE [LARGE SCALE GENOMIC DNA]</scope>
    <source>
        <strain evidence="1 2">CBS 123904</strain>
    </source>
</reference>
<organism evidence="1 2">
    <name type="scientific">Aspergillus pseudoustus</name>
    <dbReference type="NCBI Taxonomy" id="1810923"/>
    <lineage>
        <taxon>Eukaryota</taxon>
        <taxon>Fungi</taxon>
        <taxon>Dikarya</taxon>
        <taxon>Ascomycota</taxon>
        <taxon>Pezizomycotina</taxon>
        <taxon>Eurotiomycetes</taxon>
        <taxon>Eurotiomycetidae</taxon>
        <taxon>Eurotiales</taxon>
        <taxon>Aspergillaceae</taxon>
        <taxon>Aspergillus</taxon>
        <taxon>Aspergillus subgen. Nidulantes</taxon>
    </lineage>
</organism>
<dbReference type="EMBL" id="JBFXLU010000054">
    <property type="protein sequence ID" value="KAL2847761.1"/>
    <property type="molecule type" value="Genomic_DNA"/>
</dbReference>
<evidence type="ECO:0000313" key="1">
    <source>
        <dbReference type="EMBL" id="KAL2847761.1"/>
    </source>
</evidence>
<evidence type="ECO:0008006" key="3">
    <source>
        <dbReference type="Google" id="ProtNLM"/>
    </source>
</evidence>
<protein>
    <recommendedName>
        <fullName evidence="3">NAD(P)-binding protein</fullName>
    </recommendedName>
</protein>
<dbReference type="Proteomes" id="UP001610446">
    <property type="component" value="Unassembled WGS sequence"/>
</dbReference>